<evidence type="ECO:0000313" key="4">
    <source>
        <dbReference type="EMBL" id="ETX09324.1"/>
    </source>
</evidence>
<dbReference type="GO" id="GO:0005829">
    <property type="term" value="C:cytosol"/>
    <property type="evidence" value="ECO:0007669"/>
    <property type="project" value="TreeGrafter"/>
</dbReference>
<gene>
    <name evidence="4" type="ORF">ETSY2_00185</name>
</gene>
<dbReference type="GO" id="GO:0016705">
    <property type="term" value="F:oxidoreductase activity, acting on paired donors, with incorporation or reduction of molecular oxygen"/>
    <property type="evidence" value="ECO:0007669"/>
    <property type="project" value="InterPro"/>
</dbReference>
<feature type="domain" description="Luciferase-like" evidence="3">
    <location>
        <begin position="24"/>
        <end position="177"/>
    </location>
</feature>
<keyword evidence="5" id="KW-1185">Reference proteome</keyword>
<evidence type="ECO:0000256" key="1">
    <source>
        <dbReference type="ARBA" id="ARBA00023002"/>
    </source>
</evidence>
<dbReference type="GO" id="GO:0004497">
    <property type="term" value="F:monooxygenase activity"/>
    <property type="evidence" value="ECO:0007669"/>
    <property type="project" value="UniProtKB-KW"/>
</dbReference>
<dbReference type="InterPro" id="IPR050766">
    <property type="entry name" value="Bact_Lucif_Oxidored"/>
</dbReference>
<reference evidence="4 5" key="1">
    <citation type="journal article" date="2014" name="Nature">
        <title>An environmental bacterial taxon with a large and distinct metabolic repertoire.</title>
        <authorList>
            <person name="Wilson M.C."/>
            <person name="Mori T."/>
            <person name="Ruckert C."/>
            <person name="Uria A.R."/>
            <person name="Helf M.J."/>
            <person name="Takada K."/>
            <person name="Gernert C."/>
            <person name="Steffens U.A."/>
            <person name="Heycke N."/>
            <person name="Schmitt S."/>
            <person name="Rinke C."/>
            <person name="Helfrich E.J."/>
            <person name="Brachmann A.O."/>
            <person name="Gurgui C."/>
            <person name="Wakimoto T."/>
            <person name="Kracht M."/>
            <person name="Crusemann M."/>
            <person name="Hentschel U."/>
            <person name="Abe I."/>
            <person name="Matsunaga S."/>
            <person name="Kalinowski J."/>
            <person name="Takeyama H."/>
            <person name="Piel J."/>
        </authorList>
    </citation>
    <scope>NUCLEOTIDE SEQUENCE [LARGE SCALE GENOMIC DNA]</scope>
    <source>
        <strain evidence="5">TSY2</strain>
    </source>
</reference>
<evidence type="ECO:0000256" key="2">
    <source>
        <dbReference type="ARBA" id="ARBA00023033"/>
    </source>
</evidence>
<dbReference type="InterPro" id="IPR036661">
    <property type="entry name" value="Luciferase-like_sf"/>
</dbReference>
<dbReference type="Pfam" id="PF00296">
    <property type="entry name" value="Bac_luciferase"/>
    <property type="match status" value="1"/>
</dbReference>
<protein>
    <recommendedName>
        <fullName evidence="3">Luciferase-like domain-containing protein</fullName>
    </recommendedName>
</protein>
<dbReference type="AlphaFoldDB" id="W4MGA1"/>
<name>W4MGA1_9BACT</name>
<dbReference type="PANTHER" id="PTHR30137:SF8">
    <property type="entry name" value="BLR5498 PROTEIN"/>
    <property type="match status" value="1"/>
</dbReference>
<sequence length="179" mass="20107">MKAALFTRSPYLGPAGQGTWPAPTHAYSAETAEQSMQWSLDQFQMADDLGFAWVTVAEHHYAPFSLTPNPMLMAAALTQRVKRAKIALLGANLPILNPVRVAEEFAMLDTLTGGRVIAGMLRGTANEYVTYNLNPSESRERFEEALQLIVRAWTEPTPFGWQGRYFEYRSISVWPRPEL</sequence>
<organism evidence="4 5">
    <name type="scientific">Candidatus Entotheonella gemina</name>
    <dbReference type="NCBI Taxonomy" id="1429439"/>
    <lineage>
        <taxon>Bacteria</taxon>
        <taxon>Pseudomonadati</taxon>
        <taxon>Nitrospinota/Tectimicrobiota group</taxon>
        <taxon>Candidatus Tectimicrobiota</taxon>
        <taxon>Candidatus Entotheonellia</taxon>
        <taxon>Candidatus Entotheonellales</taxon>
        <taxon>Candidatus Entotheonellaceae</taxon>
        <taxon>Candidatus Entotheonella</taxon>
    </lineage>
</organism>
<dbReference type="Gene3D" id="3.20.20.30">
    <property type="entry name" value="Luciferase-like domain"/>
    <property type="match status" value="1"/>
</dbReference>
<dbReference type="InterPro" id="IPR011251">
    <property type="entry name" value="Luciferase-like_dom"/>
</dbReference>
<keyword evidence="1" id="KW-0560">Oxidoreductase</keyword>
<proteinExistence type="predicted"/>
<dbReference type="Proteomes" id="UP000019140">
    <property type="component" value="Unassembled WGS sequence"/>
</dbReference>
<comment type="caution">
    <text evidence="4">The sequence shown here is derived from an EMBL/GenBank/DDBJ whole genome shotgun (WGS) entry which is preliminary data.</text>
</comment>
<evidence type="ECO:0000313" key="5">
    <source>
        <dbReference type="Proteomes" id="UP000019140"/>
    </source>
</evidence>
<keyword evidence="2" id="KW-0503">Monooxygenase</keyword>
<dbReference type="EMBL" id="AZHX01000006">
    <property type="protein sequence ID" value="ETX09324.1"/>
    <property type="molecule type" value="Genomic_DNA"/>
</dbReference>
<dbReference type="SUPFAM" id="SSF51679">
    <property type="entry name" value="Bacterial luciferase-like"/>
    <property type="match status" value="1"/>
</dbReference>
<dbReference type="PANTHER" id="PTHR30137">
    <property type="entry name" value="LUCIFERASE-LIKE MONOOXYGENASE"/>
    <property type="match status" value="1"/>
</dbReference>
<evidence type="ECO:0000259" key="3">
    <source>
        <dbReference type="Pfam" id="PF00296"/>
    </source>
</evidence>
<dbReference type="HOGENOM" id="CLU_027853_3_4_7"/>
<accession>W4MGA1</accession>